<dbReference type="EMBL" id="CP002691">
    <property type="protein sequence ID" value="AEE48230.1"/>
    <property type="molecule type" value="Genomic_DNA"/>
</dbReference>
<evidence type="ECO:0000259" key="6">
    <source>
        <dbReference type="Pfam" id="PF00329"/>
    </source>
</evidence>
<dbReference type="Gene3D" id="3.30.460.80">
    <property type="entry name" value="NADH:ubiquinone oxidoreductase, 30kDa subunit"/>
    <property type="match status" value="1"/>
</dbReference>
<reference evidence="7 8" key="1">
    <citation type="journal article" date="2011" name="Stand. Genomic Sci.">
        <title>Complete genome sequence of Haliscomenobacter hydrossis type strain (O).</title>
        <authorList>
            <consortium name="US DOE Joint Genome Institute (JGI-PGF)"/>
            <person name="Daligault H."/>
            <person name="Lapidus A."/>
            <person name="Zeytun A."/>
            <person name="Nolan M."/>
            <person name="Lucas S."/>
            <person name="Del Rio T.G."/>
            <person name="Tice H."/>
            <person name="Cheng J.F."/>
            <person name="Tapia R."/>
            <person name="Han C."/>
            <person name="Goodwin L."/>
            <person name="Pitluck S."/>
            <person name="Liolios K."/>
            <person name="Pagani I."/>
            <person name="Ivanova N."/>
            <person name="Huntemann M."/>
            <person name="Mavromatis K."/>
            <person name="Mikhailova N."/>
            <person name="Pati A."/>
            <person name="Chen A."/>
            <person name="Palaniappan K."/>
            <person name="Land M."/>
            <person name="Hauser L."/>
            <person name="Brambilla E.M."/>
            <person name="Rohde M."/>
            <person name="Verbarg S."/>
            <person name="Goker M."/>
            <person name="Bristow J."/>
            <person name="Eisen J.A."/>
            <person name="Markowitz V."/>
            <person name="Hugenholtz P."/>
            <person name="Kyrpides N.C."/>
            <person name="Klenk H.P."/>
            <person name="Woyke T."/>
        </authorList>
    </citation>
    <scope>NUCLEOTIDE SEQUENCE [LARGE SCALE GENOMIC DNA]</scope>
    <source>
        <strain evidence="8">ATCC 27775 / DSM 1100 / LMG 10767 / O</strain>
    </source>
</reference>
<dbReference type="InterPro" id="IPR020396">
    <property type="entry name" value="NADH_UbQ_OxRdtase_CS"/>
</dbReference>
<dbReference type="PROSITE" id="PS00542">
    <property type="entry name" value="COMPLEX1_30K"/>
    <property type="match status" value="1"/>
</dbReference>
<dbReference type="PANTHER" id="PTHR10884">
    <property type="entry name" value="NADH DEHYDROGENASE UBIQUINONE IRON-SULFUR PROTEIN 3"/>
    <property type="match status" value="1"/>
</dbReference>
<gene>
    <name evidence="3" type="primary">nuoC</name>
    <name evidence="7" type="ordered locus">Halhy_0318</name>
</gene>
<evidence type="ECO:0000256" key="3">
    <source>
        <dbReference type="HAMAP-Rule" id="MF_01357"/>
    </source>
</evidence>
<dbReference type="PANTHER" id="PTHR10884:SF14">
    <property type="entry name" value="NADH DEHYDROGENASE [UBIQUINONE] IRON-SULFUR PROTEIN 3, MITOCHONDRIAL"/>
    <property type="match status" value="1"/>
</dbReference>
<evidence type="ECO:0000256" key="2">
    <source>
        <dbReference type="ARBA" id="ARBA00022448"/>
    </source>
</evidence>
<evidence type="ECO:0000313" key="8">
    <source>
        <dbReference type="Proteomes" id="UP000008461"/>
    </source>
</evidence>
<keyword evidence="3 5" id="KW-0874">Quinone</keyword>
<keyword evidence="8" id="KW-1185">Reference proteome</keyword>
<keyword evidence="3 4" id="KW-0520">NAD</keyword>
<evidence type="ECO:0000256" key="5">
    <source>
        <dbReference type="RuleBase" id="RU003582"/>
    </source>
</evidence>
<evidence type="ECO:0000256" key="4">
    <source>
        <dbReference type="RuleBase" id="RU003456"/>
    </source>
</evidence>
<evidence type="ECO:0000256" key="1">
    <source>
        <dbReference type="ARBA" id="ARBA00007569"/>
    </source>
</evidence>
<sequence length="170" mass="19994">MTATDITHEYIVEKLSTQFPGKILSQEEPYGLLSLNVPRENAIEIIKWLKEDTELQFIFMTDLCGVHFPEQTGFELGVIYHLHSLIHNIRLRLRTFFPANDPVVPTATTVFRAANWMERETFDFFGIRFSGHPDLRRILNVDDMTYHPLLKQYPLEDDTRTDKEDKYFGR</sequence>
<dbReference type="InterPro" id="IPR001268">
    <property type="entry name" value="NADH_UbQ_OxRdtase_30kDa_su"/>
</dbReference>
<dbReference type="GO" id="GO:0048038">
    <property type="term" value="F:quinone binding"/>
    <property type="evidence" value="ECO:0007669"/>
    <property type="project" value="UniProtKB-KW"/>
</dbReference>
<dbReference type="eggNOG" id="COG0852">
    <property type="taxonomic scope" value="Bacteria"/>
</dbReference>
<dbReference type="GO" id="GO:0008137">
    <property type="term" value="F:NADH dehydrogenase (ubiquinone) activity"/>
    <property type="evidence" value="ECO:0007669"/>
    <property type="project" value="InterPro"/>
</dbReference>
<accession>F4KW32</accession>
<dbReference type="KEGG" id="hhy:Halhy_0318"/>
<dbReference type="InterPro" id="IPR037232">
    <property type="entry name" value="NADH_quin_OxRdtase_su_C/D-like"/>
</dbReference>
<dbReference type="SUPFAM" id="SSF143243">
    <property type="entry name" value="Nqo5-like"/>
    <property type="match status" value="1"/>
</dbReference>
<organism evidence="7 8">
    <name type="scientific">Haliscomenobacter hydrossis (strain ATCC 27775 / DSM 1100 / LMG 10767 / O)</name>
    <dbReference type="NCBI Taxonomy" id="760192"/>
    <lineage>
        <taxon>Bacteria</taxon>
        <taxon>Pseudomonadati</taxon>
        <taxon>Bacteroidota</taxon>
        <taxon>Saprospiria</taxon>
        <taxon>Saprospirales</taxon>
        <taxon>Haliscomenobacteraceae</taxon>
        <taxon>Haliscomenobacter</taxon>
    </lineage>
</organism>
<keyword evidence="2 3" id="KW-0813">Transport</keyword>
<keyword evidence="3 4" id="KW-1278">Translocase</keyword>
<dbReference type="STRING" id="760192.Halhy_0318"/>
<dbReference type="HOGENOM" id="CLU_042628_6_2_10"/>
<feature type="domain" description="NADH:ubiquinone oxidoreductase 30kDa subunit" evidence="6">
    <location>
        <begin position="36"/>
        <end position="158"/>
    </location>
</feature>
<keyword evidence="3" id="KW-1003">Cell membrane</keyword>
<comment type="subunit">
    <text evidence="3">NDH-1 is composed of 14 different subunits. Subunits NuoB, C, D, E, F, and G constitute the peripheral sector of the complex.</text>
</comment>
<evidence type="ECO:0000313" key="7">
    <source>
        <dbReference type="EMBL" id="AEE48230.1"/>
    </source>
</evidence>
<dbReference type="InterPro" id="IPR010218">
    <property type="entry name" value="NADH_DH_suC"/>
</dbReference>
<reference key="2">
    <citation type="submission" date="2011-04" db="EMBL/GenBank/DDBJ databases">
        <title>Complete sequence of chromosome of Haliscomenobacter hydrossis DSM 1100.</title>
        <authorList>
            <consortium name="US DOE Joint Genome Institute (JGI-PGF)"/>
            <person name="Lucas S."/>
            <person name="Han J."/>
            <person name="Lapidus A."/>
            <person name="Bruce D."/>
            <person name="Goodwin L."/>
            <person name="Pitluck S."/>
            <person name="Peters L."/>
            <person name="Kyrpides N."/>
            <person name="Mavromatis K."/>
            <person name="Ivanova N."/>
            <person name="Ovchinnikova G."/>
            <person name="Pagani I."/>
            <person name="Daligault H."/>
            <person name="Detter J.C."/>
            <person name="Han C."/>
            <person name="Land M."/>
            <person name="Hauser L."/>
            <person name="Markowitz V."/>
            <person name="Cheng J.-F."/>
            <person name="Hugenholtz P."/>
            <person name="Woyke T."/>
            <person name="Wu D."/>
            <person name="Verbarg S."/>
            <person name="Frueling A."/>
            <person name="Brambilla E."/>
            <person name="Klenk H.-P."/>
            <person name="Eisen J.A."/>
        </authorList>
    </citation>
    <scope>NUCLEOTIDE SEQUENCE</scope>
    <source>
        <strain>DSM 1100</strain>
    </source>
</reference>
<comment type="subcellular location">
    <subcellularLocation>
        <location evidence="3">Cell inner membrane</location>
        <topology evidence="3">Peripheral membrane protein</topology>
        <orientation evidence="3">Cytoplasmic side</orientation>
    </subcellularLocation>
</comment>
<dbReference type="GO" id="GO:0005886">
    <property type="term" value="C:plasma membrane"/>
    <property type="evidence" value="ECO:0007669"/>
    <property type="project" value="UniProtKB-SubCell"/>
</dbReference>
<keyword evidence="3" id="KW-0997">Cell inner membrane</keyword>
<proteinExistence type="inferred from homology"/>
<name>F4KW32_HALH1</name>
<dbReference type="GO" id="GO:0050136">
    <property type="term" value="F:NADH dehydrogenase (quinone) (non-electrogenic) activity"/>
    <property type="evidence" value="ECO:0007669"/>
    <property type="project" value="UniProtKB-UniRule"/>
</dbReference>
<keyword evidence="3" id="KW-0472">Membrane</keyword>
<comment type="catalytic activity">
    <reaction evidence="3 5">
        <text>a quinone + NADH + 5 H(+)(in) = a quinol + NAD(+) + 4 H(+)(out)</text>
        <dbReference type="Rhea" id="RHEA:57888"/>
        <dbReference type="ChEBI" id="CHEBI:15378"/>
        <dbReference type="ChEBI" id="CHEBI:24646"/>
        <dbReference type="ChEBI" id="CHEBI:57540"/>
        <dbReference type="ChEBI" id="CHEBI:57945"/>
        <dbReference type="ChEBI" id="CHEBI:132124"/>
    </reaction>
</comment>
<comment type="function">
    <text evidence="3">NDH-1 shuttles electrons from NADH, via FMN and iron-sulfur (Fe-S) centers, to quinones in the respiratory chain. The immediate electron acceptor for the enzyme in this species is believed to be a menaquinone. Couples the redox reaction to proton translocation (for every two electrons transferred, four hydrogen ions are translocated across the cytoplasmic membrane), and thus conserves the redox energy in a proton gradient.</text>
</comment>
<dbReference type="RefSeq" id="WP_013762794.1">
    <property type="nucleotide sequence ID" value="NC_015510.1"/>
</dbReference>
<comment type="similarity">
    <text evidence="1 3 4">Belongs to the complex I 30 kDa subunit family.</text>
</comment>
<protein>
    <recommendedName>
        <fullName evidence="3">NADH-quinone oxidoreductase subunit C</fullName>
        <ecNumber evidence="3">7.1.1.-</ecNumber>
    </recommendedName>
    <alternativeName>
        <fullName evidence="3">NADH dehydrogenase I subunit C</fullName>
    </alternativeName>
    <alternativeName>
        <fullName evidence="3">NDH-1 subunit C</fullName>
    </alternativeName>
</protein>
<dbReference type="Proteomes" id="UP000008461">
    <property type="component" value="Chromosome"/>
</dbReference>
<dbReference type="NCBIfam" id="TIGR01961">
    <property type="entry name" value="NuoC_fam"/>
    <property type="match status" value="1"/>
</dbReference>
<dbReference type="Pfam" id="PF00329">
    <property type="entry name" value="Complex1_30kDa"/>
    <property type="match status" value="1"/>
</dbReference>
<dbReference type="HAMAP" id="MF_01357">
    <property type="entry name" value="NDH1_NuoC"/>
    <property type="match status" value="1"/>
</dbReference>
<dbReference type="EC" id="7.1.1.-" evidence="3"/>
<dbReference type="AlphaFoldDB" id="F4KW32"/>